<protein>
    <recommendedName>
        <fullName evidence="3">Serpin domain-containing protein</fullName>
    </recommendedName>
</protein>
<dbReference type="OrthoDB" id="1063785at2759"/>
<proteinExistence type="inferred from homology"/>
<feature type="domain" description="Serpin" evidence="3">
    <location>
        <begin position="9"/>
        <end position="337"/>
    </location>
</feature>
<reference evidence="4 5" key="1">
    <citation type="submission" date="2020-02" db="EMBL/GenBank/DDBJ databases">
        <authorList>
            <person name="Ma Q."/>
            <person name="Huang Y."/>
            <person name="Song X."/>
            <person name="Pei D."/>
        </authorList>
    </citation>
    <scope>NUCLEOTIDE SEQUENCE [LARGE SCALE GENOMIC DNA]</scope>
    <source>
        <strain evidence="4">Sxm20200214</strain>
        <tissue evidence="4">Leaf</tissue>
    </source>
</reference>
<dbReference type="Gene3D" id="2.30.39.10">
    <property type="entry name" value="Alpha-1-antitrypsin, domain 1"/>
    <property type="match status" value="1"/>
</dbReference>
<dbReference type="InterPro" id="IPR042185">
    <property type="entry name" value="Serpin_sf_2"/>
</dbReference>
<dbReference type="InterPro" id="IPR036186">
    <property type="entry name" value="Serpin_sf"/>
</dbReference>
<dbReference type="AlphaFoldDB" id="A0A8X7PBW0"/>
<dbReference type="SUPFAM" id="SSF56574">
    <property type="entry name" value="Serpins"/>
    <property type="match status" value="1"/>
</dbReference>
<evidence type="ECO:0000256" key="2">
    <source>
        <dbReference type="RuleBase" id="RU000411"/>
    </source>
</evidence>
<evidence type="ECO:0000256" key="1">
    <source>
        <dbReference type="ARBA" id="ARBA00009500"/>
    </source>
</evidence>
<dbReference type="GO" id="GO:0005615">
    <property type="term" value="C:extracellular space"/>
    <property type="evidence" value="ECO:0007669"/>
    <property type="project" value="InterPro"/>
</dbReference>
<sequence length="340" mass="37527">MEKQNDVVVRLAKHVIATVAAGYNLVFSPTPVNVLLSIIAAGSSSVSKEQILSFLNSPSTDHLNGILSEIVSVALADGGETSALRLSAANGVWIDKSISLKPSFKVILENSYKATCSEVDFASKPAEVIDEVNTWAGIHTNGLIEQILSHGFTETIRESTLIFANAVYFKGAWREKIDTKLTKDRDFHLLNGTSVKYDDFQVLRLPYVEDQRQFSMYFYLPYDKDGLPALVERIGSEPGFLDKHIPNHQTGVCVCRIPKFEASDVLKDIWGGLTEMVDSPTIGENLYVSSVLHKAFIEVDEEGTESAAVSVAATRYLCSSDDPFIADHPFLFTVREDRVE</sequence>
<dbReference type="CDD" id="cd02043">
    <property type="entry name" value="serpinP_plants"/>
    <property type="match status" value="1"/>
</dbReference>
<comment type="caution">
    <text evidence="4">The sequence shown here is derived from an EMBL/GenBank/DDBJ whole genome shotgun (WGS) entry which is preliminary data.</text>
</comment>
<evidence type="ECO:0000259" key="3">
    <source>
        <dbReference type="SMART" id="SM00093"/>
    </source>
</evidence>
<dbReference type="SMART" id="SM00093">
    <property type="entry name" value="SERPIN"/>
    <property type="match status" value="1"/>
</dbReference>
<evidence type="ECO:0000313" key="5">
    <source>
        <dbReference type="Proteomes" id="UP000886595"/>
    </source>
</evidence>
<name>A0A8X7PBW0_BRACI</name>
<dbReference type="Gene3D" id="3.30.497.10">
    <property type="entry name" value="Antithrombin, subunit I, domain 2"/>
    <property type="match status" value="1"/>
</dbReference>
<comment type="similarity">
    <text evidence="1 2">Belongs to the serpin family.</text>
</comment>
<evidence type="ECO:0000313" key="4">
    <source>
        <dbReference type="EMBL" id="KAG2247833.1"/>
    </source>
</evidence>
<dbReference type="Pfam" id="PF00079">
    <property type="entry name" value="Serpin"/>
    <property type="match status" value="1"/>
</dbReference>
<organism evidence="4 5">
    <name type="scientific">Brassica carinata</name>
    <name type="common">Ethiopian mustard</name>
    <name type="synonym">Abyssinian cabbage</name>
    <dbReference type="NCBI Taxonomy" id="52824"/>
    <lineage>
        <taxon>Eukaryota</taxon>
        <taxon>Viridiplantae</taxon>
        <taxon>Streptophyta</taxon>
        <taxon>Embryophyta</taxon>
        <taxon>Tracheophyta</taxon>
        <taxon>Spermatophyta</taxon>
        <taxon>Magnoliopsida</taxon>
        <taxon>eudicotyledons</taxon>
        <taxon>Gunneridae</taxon>
        <taxon>Pentapetalae</taxon>
        <taxon>rosids</taxon>
        <taxon>malvids</taxon>
        <taxon>Brassicales</taxon>
        <taxon>Brassicaceae</taxon>
        <taxon>Brassiceae</taxon>
        <taxon>Brassica</taxon>
    </lineage>
</organism>
<dbReference type="GO" id="GO:0004867">
    <property type="term" value="F:serine-type endopeptidase inhibitor activity"/>
    <property type="evidence" value="ECO:0007669"/>
    <property type="project" value="InterPro"/>
</dbReference>
<dbReference type="PANTHER" id="PTHR11461">
    <property type="entry name" value="SERINE PROTEASE INHIBITOR, SERPIN"/>
    <property type="match status" value="1"/>
</dbReference>
<dbReference type="InterPro" id="IPR042178">
    <property type="entry name" value="Serpin_sf_1"/>
</dbReference>
<keyword evidence="5" id="KW-1185">Reference proteome</keyword>
<accession>A0A8X7PBW0</accession>
<dbReference type="EMBL" id="JAAMPC010000017">
    <property type="protein sequence ID" value="KAG2247833.1"/>
    <property type="molecule type" value="Genomic_DNA"/>
</dbReference>
<dbReference type="InterPro" id="IPR000215">
    <property type="entry name" value="Serpin_fam"/>
</dbReference>
<gene>
    <name evidence="4" type="ORF">Bca52824_087461</name>
</gene>
<dbReference type="PANTHER" id="PTHR11461:SF304">
    <property type="entry name" value="SERPIN-Z10-RELATED"/>
    <property type="match status" value="1"/>
</dbReference>
<dbReference type="Proteomes" id="UP000886595">
    <property type="component" value="Unassembled WGS sequence"/>
</dbReference>
<dbReference type="InterPro" id="IPR023796">
    <property type="entry name" value="Serpin_dom"/>
</dbReference>